<organism evidence="1 2">
    <name type="scientific">Acetonema longum DSM 6540</name>
    <dbReference type="NCBI Taxonomy" id="1009370"/>
    <lineage>
        <taxon>Bacteria</taxon>
        <taxon>Bacillati</taxon>
        <taxon>Bacillota</taxon>
        <taxon>Negativicutes</taxon>
        <taxon>Acetonemataceae</taxon>
        <taxon>Acetonema</taxon>
    </lineage>
</organism>
<dbReference type="AlphaFoldDB" id="F7NN03"/>
<dbReference type="EMBL" id="AFGF01000197">
    <property type="protein sequence ID" value="EGO62581.1"/>
    <property type="molecule type" value="Genomic_DNA"/>
</dbReference>
<reference evidence="1 2" key="1">
    <citation type="journal article" date="2011" name="EMBO J.">
        <title>Structural diversity of bacterial flagellar motors.</title>
        <authorList>
            <person name="Chen S."/>
            <person name="Beeby M."/>
            <person name="Murphy G.E."/>
            <person name="Leadbetter J.R."/>
            <person name="Hendrixson D.R."/>
            <person name="Briegel A."/>
            <person name="Li Z."/>
            <person name="Shi J."/>
            <person name="Tocheva E.I."/>
            <person name="Muller A."/>
            <person name="Dobro M.J."/>
            <person name="Jensen G.J."/>
        </authorList>
    </citation>
    <scope>NUCLEOTIDE SEQUENCE [LARGE SCALE GENOMIC DNA]</scope>
    <source>
        <strain evidence="1 2">DSM 6540</strain>
    </source>
</reference>
<evidence type="ECO:0000313" key="2">
    <source>
        <dbReference type="Proteomes" id="UP000003240"/>
    </source>
</evidence>
<dbReference type="STRING" id="1009370.ALO_17431"/>
<keyword evidence="2" id="KW-1185">Reference proteome</keyword>
<evidence type="ECO:0000313" key="1">
    <source>
        <dbReference type="EMBL" id="EGO62581.1"/>
    </source>
</evidence>
<comment type="caution">
    <text evidence="1">The sequence shown here is derived from an EMBL/GenBank/DDBJ whole genome shotgun (WGS) entry which is preliminary data.</text>
</comment>
<dbReference type="Proteomes" id="UP000003240">
    <property type="component" value="Unassembled WGS sequence"/>
</dbReference>
<sequence>MLSAYQGIVFLLLRQFLGQLARVSIEKYLKSSLTGKVWQVKIKDVEGKIKELNSICKIGYVCPFFGGDMFGNG</sequence>
<proteinExistence type="predicted"/>
<name>F7NN03_9FIRM</name>
<protein>
    <submittedName>
        <fullName evidence="1">Uncharacterized protein</fullName>
    </submittedName>
</protein>
<accession>F7NN03</accession>
<gene>
    <name evidence="1" type="ORF">ALO_17431</name>
</gene>